<sequence>MNYSHVEFSNSIIIYHERNIENSLNCSSKKIFVLIFEDKLTFVSHPSILFHKYTMDQNLLTNSDPSAGNNLDEEFVTNDKFWADDKDDENDKSCDDDNYWCLPNLSEHERNGLFDAFSRSREFGIDEHNSLLDALAHPKEGLNLSKYDEFRLY</sequence>
<accession>U9UT52</accession>
<gene>
    <name evidence="1" type="ORF">GLOINDRAFT_91201</name>
</gene>
<dbReference type="EMBL" id="KI275204">
    <property type="protein sequence ID" value="ESA22902.1"/>
    <property type="molecule type" value="Genomic_DNA"/>
</dbReference>
<proteinExistence type="predicted"/>
<dbReference type="VEuPathDB" id="FungiDB:RhiirFUN_013482"/>
<dbReference type="HOGENOM" id="CLU_1714245_0_0_1"/>
<reference evidence="1" key="1">
    <citation type="submission" date="2013-07" db="EMBL/GenBank/DDBJ databases">
        <title>The genome of an arbuscular mycorrhizal fungus provides insights into the evolution of the oldest plant symbiosis.</title>
        <authorList>
            <consortium name="DOE Joint Genome Institute"/>
            <person name="Tisserant E."/>
            <person name="Malbreil M."/>
            <person name="Kuo A."/>
            <person name="Kohler A."/>
            <person name="Symeonidi A."/>
            <person name="Balestrini R."/>
            <person name="Charron P."/>
            <person name="Duensing N."/>
            <person name="Frei-dit-Frey N."/>
            <person name="Gianinazzi-Pearson V."/>
            <person name="Gilbert B."/>
            <person name="Handa Y."/>
            <person name="Hijri M."/>
            <person name="Kaul R."/>
            <person name="Kawaguchi M."/>
            <person name="Krajinski F."/>
            <person name="Lammers P."/>
            <person name="Lapierre D."/>
            <person name="Masclaux F.G."/>
            <person name="Murat C."/>
            <person name="Morin E."/>
            <person name="Ndikumana S."/>
            <person name="Pagni M."/>
            <person name="Petitpierre D."/>
            <person name="Requena N."/>
            <person name="Rosikiewicz P."/>
            <person name="Riley R."/>
            <person name="Saito K."/>
            <person name="San Clemente H."/>
            <person name="Shapiro H."/>
            <person name="van Tuinen D."/>
            <person name="Becard G."/>
            <person name="Bonfante P."/>
            <person name="Paszkowski U."/>
            <person name="Shachar-Hill Y."/>
            <person name="Young J.P."/>
            <person name="Sanders I.R."/>
            <person name="Henrissat B."/>
            <person name="Rensing S.A."/>
            <person name="Grigoriev I.V."/>
            <person name="Corradi N."/>
            <person name="Roux C."/>
            <person name="Martin F."/>
        </authorList>
    </citation>
    <scope>NUCLEOTIDE SEQUENCE</scope>
    <source>
        <strain evidence="1">DAOM 197198</strain>
    </source>
</reference>
<name>U9UT52_RHIID</name>
<protein>
    <submittedName>
        <fullName evidence="1">Uncharacterized protein</fullName>
    </submittedName>
</protein>
<evidence type="ECO:0000313" key="1">
    <source>
        <dbReference type="EMBL" id="ESA22902.1"/>
    </source>
</evidence>
<dbReference type="AlphaFoldDB" id="U9UT52"/>
<organism evidence="1">
    <name type="scientific">Rhizophagus irregularis (strain DAOM 181602 / DAOM 197198 / MUCL 43194)</name>
    <name type="common">Arbuscular mycorrhizal fungus</name>
    <name type="synonym">Glomus intraradices</name>
    <dbReference type="NCBI Taxonomy" id="747089"/>
    <lineage>
        <taxon>Eukaryota</taxon>
        <taxon>Fungi</taxon>
        <taxon>Fungi incertae sedis</taxon>
        <taxon>Mucoromycota</taxon>
        <taxon>Glomeromycotina</taxon>
        <taxon>Glomeromycetes</taxon>
        <taxon>Glomerales</taxon>
        <taxon>Glomeraceae</taxon>
        <taxon>Rhizophagus</taxon>
    </lineage>
</organism>